<protein>
    <recommendedName>
        <fullName evidence="2">Calcineurin-like phosphoesterase domain-containing protein</fullName>
    </recommendedName>
</protein>
<accession>A0A0F9PIY5</accession>
<reference evidence="1" key="1">
    <citation type="journal article" date="2015" name="Nature">
        <title>Complex archaea that bridge the gap between prokaryotes and eukaryotes.</title>
        <authorList>
            <person name="Spang A."/>
            <person name="Saw J.H."/>
            <person name="Jorgensen S.L."/>
            <person name="Zaremba-Niedzwiedzka K."/>
            <person name="Martijn J."/>
            <person name="Lind A.E."/>
            <person name="van Eijk R."/>
            <person name="Schleper C."/>
            <person name="Guy L."/>
            <person name="Ettema T.J."/>
        </authorList>
    </citation>
    <scope>NUCLEOTIDE SEQUENCE</scope>
</reference>
<name>A0A0F9PIY5_9ZZZZ</name>
<sequence>MRLLKAVMPDNFNIFNYGDTHEGNAMASESGMETLANRLNTSVDGLPVTCNVAIDSGDHIEGTDISHPYYDPKTCTEPQPLEQNKMAIKAREPFKEYLKVLLDGNHPLRYEKFGNLTALAADELKCHYGTWSCKISWVTKDNSLMFKSFHIHGTKQITSVADDPQRRNANMKLSLKKQLMRKHGDCLLMTKGHTHKLIVCLPEPELFLADDGVEINHQYTRVGDATSSGYIHPDNRFYINTGSMLKLYANMDEAAAFKIHSGYAERAEYDPVELGFTITKVRDRKITGIEKVLC</sequence>
<comment type="caution">
    <text evidence="1">The sequence shown here is derived from an EMBL/GenBank/DDBJ whole genome shotgun (WGS) entry which is preliminary data.</text>
</comment>
<dbReference type="EMBL" id="LAZR01005312">
    <property type="protein sequence ID" value="KKN00976.1"/>
    <property type="molecule type" value="Genomic_DNA"/>
</dbReference>
<gene>
    <name evidence="1" type="ORF">LCGC14_1132370</name>
</gene>
<organism evidence="1">
    <name type="scientific">marine sediment metagenome</name>
    <dbReference type="NCBI Taxonomy" id="412755"/>
    <lineage>
        <taxon>unclassified sequences</taxon>
        <taxon>metagenomes</taxon>
        <taxon>ecological metagenomes</taxon>
    </lineage>
</organism>
<evidence type="ECO:0000313" key="1">
    <source>
        <dbReference type="EMBL" id="KKN00976.1"/>
    </source>
</evidence>
<dbReference type="AlphaFoldDB" id="A0A0F9PIY5"/>
<proteinExistence type="predicted"/>
<evidence type="ECO:0008006" key="2">
    <source>
        <dbReference type="Google" id="ProtNLM"/>
    </source>
</evidence>